<dbReference type="PROSITE" id="PS50297">
    <property type="entry name" value="ANK_REP_REGION"/>
    <property type="match status" value="1"/>
</dbReference>
<dbReference type="InterPro" id="IPR036770">
    <property type="entry name" value="Ankyrin_rpt-contain_sf"/>
</dbReference>
<evidence type="ECO:0000313" key="3">
    <source>
        <dbReference type="Proteomes" id="UP001153148"/>
    </source>
</evidence>
<feature type="repeat" description="ANK" evidence="1">
    <location>
        <begin position="124"/>
        <end position="146"/>
    </location>
</feature>
<dbReference type="Proteomes" id="UP001153148">
    <property type="component" value="Unassembled WGS sequence"/>
</dbReference>
<reference evidence="2" key="1">
    <citation type="submission" date="2021-03" db="EMBL/GenBank/DDBJ databases">
        <authorList>
            <person name="Tran Van P."/>
        </authorList>
    </citation>
    <scope>NUCLEOTIDE SEQUENCE</scope>
</reference>
<protein>
    <submittedName>
        <fullName evidence="2">Uncharacterized protein</fullName>
    </submittedName>
</protein>
<accession>A0ABN7NWM6</accession>
<dbReference type="InterPro" id="IPR015868">
    <property type="entry name" value="Glutaminase"/>
</dbReference>
<keyword evidence="3" id="KW-1185">Reference proteome</keyword>
<keyword evidence="1" id="KW-0040">ANK repeat</keyword>
<dbReference type="Gene3D" id="1.25.40.20">
    <property type="entry name" value="Ankyrin repeat-containing domain"/>
    <property type="match status" value="1"/>
</dbReference>
<dbReference type="PANTHER" id="PTHR12544:SF29">
    <property type="entry name" value="GLUTAMINASE"/>
    <property type="match status" value="1"/>
</dbReference>
<dbReference type="SMART" id="SM00248">
    <property type="entry name" value="ANK"/>
    <property type="match status" value="1"/>
</dbReference>
<dbReference type="SUPFAM" id="SSF48403">
    <property type="entry name" value="Ankyrin repeat"/>
    <property type="match status" value="1"/>
</dbReference>
<dbReference type="PROSITE" id="PS50088">
    <property type="entry name" value="ANK_REPEAT"/>
    <property type="match status" value="1"/>
</dbReference>
<gene>
    <name evidence="2" type="ORF">TPAB3V08_LOCUS4966</name>
</gene>
<evidence type="ECO:0000256" key="1">
    <source>
        <dbReference type="PROSITE-ProRule" id="PRU00023"/>
    </source>
</evidence>
<comment type="caution">
    <text evidence="2">The sequence shown here is derived from an EMBL/GenBank/DDBJ whole genome shotgun (WGS) entry which is preliminary data.</text>
</comment>
<evidence type="ECO:0000313" key="2">
    <source>
        <dbReference type="EMBL" id="CAG2057991.1"/>
    </source>
</evidence>
<dbReference type="PANTHER" id="PTHR12544">
    <property type="entry name" value="GLUTAMINASE"/>
    <property type="match status" value="1"/>
</dbReference>
<dbReference type="InterPro" id="IPR002110">
    <property type="entry name" value="Ankyrin_rpt"/>
</dbReference>
<organism evidence="2 3">
    <name type="scientific">Timema podura</name>
    <name type="common">Walking stick</name>
    <dbReference type="NCBI Taxonomy" id="61482"/>
    <lineage>
        <taxon>Eukaryota</taxon>
        <taxon>Metazoa</taxon>
        <taxon>Ecdysozoa</taxon>
        <taxon>Arthropoda</taxon>
        <taxon>Hexapoda</taxon>
        <taxon>Insecta</taxon>
        <taxon>Pterygota</taxon>
        <taxon>Neoptera</taxon>
        <taxon>Polyneoptera</taxon>
        <taxon>Phasmatodea</taxon>
        <taxon>Timematodea</taxon>
        <taxon>Timematoidea</taxon>
        <taxon>Timematidae</taxon>
        <taxon>Timema</taxon>
    </lineage>
</organism>
<name>A0ABN7NWM6_TIMPD</name>
<dbReference type="EMBL" id="CAJPIN010006418">
    <property type="protein sequence ID" value="CAG2057991.1"/>
    <property type="molecule type" value="Genomic_DNA"/>
</dbReference>
<proteinExistence type="predicted"/>
<dbReference type="Pfam" id="PF12796">
    <property type="entry name" value="Ank_2"/>
    <property type="match status" value="1"/>
</dbReference>
<sequence length="169" mass="19213">MLRLGGLVWTQLRRAELMYDQSRVGQKERLNHKYSVQFQKALLTLTTLHDTPLVFFPPEVVRVFNFHMFDNIPRNSCKRDPRKTKCEITGTNVINALFSAASGDLVALRRLKMAGIDLSMADYDGRTPLHLAAAEGHLVIVKFLLEQCSVPHDPKDSFVLNWTAEDGEM</sequence>